<dbReference type="GO" id="GO:0006826">
    <property type="term" value="P:iron ion transport"/>
    <property type="evidence" value="ECO:0007669"/>
    <property type="project" value="UniProtKB-KW"/>
</dbReference>
<dbReference type="PROSITE" id="PS52016">
    <property type="entry name" value="TONB_DEPENDENT_REC_3"/>
    <property type="match status" value="1"/>
</dbReference>
<organism evidence="16 17">
    <name type="scientific">Caulobacter mirabilis</name>
    <dbReference type="NCBI Taxonomy" id="69666"/>
    <lineage>
        <taxon>Bacteria</taxon>
        <taxon>Pseudomonadati</taxon>
        <taxon>Pseudomonadota</taxon>
        <taxon>Alphaproteobacteria</taxon>
        <taxon>Caulobacterales</taxon>
        <taxon>Caulobacteraceae</taxon>
        <taxon>Caulobacter</taxon>
    </lineage>
</organism>
<keyword evidence="3 11" id="KW-1134">Transmembrane beta strand</keyword>
<dbReference type="GO" id="GO:0009279">
    <property type="term" value="C:cell outer membrane"/>
    <property type="evidence" value="ECO:0007669"/>
    <property type="project" value="UniProtKB-SubCell"/>
</dbReference>
<dbReference type="InterPro" id="IPR036942">
    <property type="entry name" value="Beta-barrel_TonB_sf"/>
</dbReference>
<keyword evidence="10 11" id="KW-0998">Cell outer membrane</keyword>
<keyword evidence="7" id="KW-0406">Ion transport</keyword>
<keyword evidence="9 11" id="KW-0472">Membrane</keyword>
<sequence>MTTSYRRLLLAAAGFSAILPIAGVAQAQEVTAVEEIVVTAQKREQQAMDVPMSLTAYSGDRLQALGVDDFAKLSKFTPGLVVQDQSPNNPGYVIRGVTSDSTDSFSEARVSVFQDGVSISKAQGSYVELFDIDRVEVAKGPQSTLYGRGALIGAINVIQKKADLTGFDASAKLEAGDYGYRLGQGMFNLALSDAFAVRIAGSVRQRDGYVENALGGEDFQSLDSIALRGSLAFAPTDTFRADLILNWQEDQPAGTAFKSGGFSPTNPTTGAVLAGRKPWEAAALAAPAGFTAGPLGLDRSVKGATLLASWDLSDSLTLNSISAYREYDSTEVFDPDGTSLPILTGANHGWGKQWSQELRLNYDAGGRVKGFVGVSYFKAEDDQVLPLQFDERISLAVLTGQLNAAAAGSGLPATTPAPMAYFGDTTFTGALIQGLVANQTGNGILLSTAQARAIAGNLVSNHTETASNSSDLTAVDLFGDVTFEVTDKLEISAGLRYTRDDKDTGFGSSVGQRSVLGGVVGASQVYRSGAALVATGDPVKVAQGNAMIAQANAILGGLASPLAHSPTLPLPLFGLTFQPTTGNGALATQSLKDEGFTWRLVARYALTDDANLYASYARGRRPDVLAVSSPTAPFGTPRFGVVAAEKVDSFEVGGKFALLDGRLRLDGAVFYYNYDNFQTVEQQGTLFTITNAGEAKAYGFEGQAEWRVATGLNLYATYAFNHARFEGGAYEGNRFRLSPDHSLSLAALWTFDALGGRFDVRPTYSWRSKVFFDDNNDRPDLQTVASGNLVADRVQDEFQDAVGLLDLRISYRPNGSNWTLGAFATNLTDEEYIIDAGNTGDALGLPTFIAGAPRMAGVSVSWKY</sequence>
<dbReference type="Pfam" id="PF07715">
    <property type="entry name" value="Plug"/>
    <property type="match status" value="1"/>
</dbReference>
<evidence type="ECO:0000259" key="14">
    <source>
        <dbReference type="Pfam" id="PF00593"/>
    </source>
</evidence>
<keyword evidence="8 12" id="KW-0798">TonB box</keyword>
<dbReference type="Pfam" id="PF00593">
    <property type="entry name" value="TonB_dep_Rec_b-barrel"/>
    <property type="match status" value="1"/>
</dbReference>
<evidence type="ECO:0000256" key="7">
    <source>
        <dbReference type="ARBA" id="ARBA00023065"/>
    </source>
</evidence>
<dbReference type="OrthoDB" id="7313036at2"/>
<evidence type="ECO:0000256" key="10">
    <source>
        <dbReference type="ARBA" id="ARBA00023237"/>
    </source>
</evidence>
<evidence type="ECO:0000256" key="5">
    <source>
        <dbReference type="ARBA" id="ARBA00022692"/>
    </source>
</evidence>
<evidence type="ECO:0000256" key="2">
    <source>
        <dbReference type="ARBA" id="ARBA00022448"/>
    </source>
</evidence>
<evidence type="ECO:0000256" key="12">
    <source>
        <dbReference type="RuleBase" id="RU003357"/>
    </source>
</evidence>
<evidence type="ECO:0000256" key="8">
    <source>
        <dbReference type="ARBA" id="ARBA00023077"/>
    </source>
</evidence>
<dbReference type="PANTHER" id="PTHR32552:SF81">
    <property type="entry name" value="TONB-DEPENDENT OUTER MEMBRANE RECEPTOR"/>
    <property type="match status" value="1"/>
</dbReference>
<evidence type="ECO:0000256" key="3">
    <source>
        <dbReference type="ARBA" id="ARBA00022452"/>
    </source>
</evidence>
<keyword evidence="2 11" id="KW-0813">Transport</keyword>
<dbReference type="InterPro" id="IPR000531">
    <property type="entry name" value="Beta-barrel_TonB"/>
</dbReference>
<keyword evidence="6" id="KW-0408">Iron</keyword>
<evidence type="ECO:0000256" key="11">
    <source>
        <dbReference type="PROSITE-ProRule" id="PRU01360"/>
    </source>
</evidence>
<dbReference type="AlphaFoldDB" id="A0A2D2B263"/>
<dbReference type="EMBL" id="CP024201">
    <property type="protein sequence ID" value="ATQ44349.1"/>
    <property type="molecule type" value="Genomic_DNA"/>
</dbReference>
<dbReference type="InterPro" id="IPR012910">
    <property type="entry name" value="Plug_dom"/>
</dbReference>
<evidence type="ECO:0000256" key="9">
    <source>
        <dbReference type="ARBA" id="ARBA00023136"/>
    </source>
</evidence>
<dbReference type="KEGG" id="cmb:CSW64_19130"/>
<dbReference type="InterPro" id="IPR039426">
    <property type="entry name" value="TonB-dep_rcpt-like"/>
</dbReference>
<comment type="subcellular location">
    <subcellularLocation>
        <location evidence="1 11">Cell outer membrane</location>
        <topology evidence="1 11">Multi-pass membrane protein</topology>
    </subcellularLocation>
</comment>
<proteinExistence type="inferred from homology"/>
<dbReference type="PANTHER" id="PTHR32552">
    <property type="entry name" value="FERRICHROME IRON RECEPTOR-RELATED"/>
    <property type="match status" value="1"/>
</dbReference>
<evidence type="ECO:0000313" key="16">
    <source>
        <dbReference type="EMBL" id="ATQ44349.1"/>
    </source>
</evidence>
<evidence type="ECO:0000259" key="15">
    <source>
        <dbReference type="Pfam" id="PF07715"/>
    </source>
</evidence>
<feature type="domain" description="TonB-dependent receptor-like beta-barrel" evidence="14">
    <location>
        <begin position="310"/>
        <end position="827"/>
    </location>
</feature>
<reference evidence="16 17" key="1">
    <citation type="submission" date="2017-10" db="EMBL/GenBank/DDBJ databases">
        <title>Genome sequence of Caulobacter mirabilis FWC38.</title>
        <authorList>
            <person name="Fiebig A."/>
            <person name="Crosson S."/>
        </authorList>
    </citation>
    <scope>NUCLEOTIDE SEQUENCE [LARGE SCALE GENOMIC DNA]</scope>
    <source>
        <strain evidence="16 17">FWC 38</strain>
    </source>
</reference>
<accession>A0A2D2B263</accession>
<evidence type="ECO:0000256" key="6">
    <source>
        <dbReference type="ARBA" id="ARBA00023004"/>
    </source>
</evidence>
<evidence type="ECO:0000256" key="1">
    <source>
        <dbReference type="ARBA" id="ARBA00004571"/>
    </source>
</evidence>
<dbReference type="RefSeq" id="WP_099623597.1">
    <property type="nucleotide sequence ID" value="NZ_CP024201.1"/>
</dbReference>
<comment type="similarity">
    <text evidence="11 12">Belongs to the TonB-dependent receptor family.</text>
</comment>
<keyword evidence="16" id="KW-0675">Receptor</keyword>
<name>A0A2D2B263_9CAUL</name>
<protein>
    <submittedName>
        <fullName evidence="16">TonB-dependent receptor</fullName>
    </submittedName>
</protein>
<evidence type="ECO:0000313" key="17">
    <source>
        <dbReference type="Proteomes" id="UP000228945"/>
    </source>
</evidence>
<dbReference type="Gene3D" id="2.40.170.20">
    <property type="entry name" value="TonB-dependent receptor, beta-barrel domain"/>
    <property type="match status" value="3"/>
</dbReference>
<feature type="signal peptide" evidence="13">
    <location>
        <begin position="1"/>
        <end position="27"/>
    </location>
</feature>
<gene>
    <name evidence="16" type="ORF">CSW64_19130</name>
</gene>
<keyword evidence="17" id="KW-1185">Reference proteome</keyword>
<keyword evidence="13" id="KW-0732">Signal</keyword>
<evidence type="ECO:0000256" key="13">
    <source>
        <dbReference type="SAM" id="SignalP"/>
    </source>
</evidence>
<feature type="chain" id="PRO_5013669228" evidence="13">
    <location>
        <begin position="28"/>
        <end position="864"/>
    </location>
</feature>
<dbReference type="SUPFAM" id="SSF56935">
    <property type="entry name" value="Porins"/>
    <property type="match status" value="1"/>
</dbReference>
<keyword evidence="5 11" id="KW-0812">Transmembrane</keyword>
<evidence type="ECO:0000256" key="4">
    <source>
        <dbReference type="ARBA" id="ARBA00022496"/>
    </source>
</evidence>
<dbReference type="Proteomes" id="UP000228945">
    <property type="component" value="Chromosome"/>
</dbReference>
<keyword evidence="4" id="KW-0410">Iron transport</keyword>
<feature type="domain" description="TonB-dependent receptor plug" evidence="15">
    <location>
        <begin position="47"/>
        <end position="153"/>
    </location>
</feature>